<organism evidence="1 2">
    <name type="scientific">Candidatus Ornithocaccomicrobium faecavium</name>
    <dbReference type="NCBI Taxonomy" id="2840890"/>
    <lineage>
        <taxon>Bacteria</taxon>
        <taxon>Bacillati</taxon>
        <taxon>Bacillota</taxon>
        <taxon>Clostridia</taxon>
        <taxon>Candidatus Ornithocaccomicrobium</taxon>
    </lineage>
</organism>
<gene>
    <name evidence="1" type="ORF">IAA64_00920</name>
</gene>
<reference evidence="1" key="1">
    <citation type="submission" date="2020-10" db="EMBL/GenBank/DDBJ databases">
        <authorList>
            <person name="Gilroy R."/>
        </authorList>
    </citation>
    <scope>NUCLEOTIDE SEQUENCE</scope>
    <source>
        <strain evidence="1">CHK183-6373</strain>
    </source>
</reference>
<protein>
    <submittedName>
        <fullName evidence="1">Flavodoxin family protein</fullName>
    </submittedName>
</protein>
<dbReference type="EMBL" id="DVOT01000016">
    <property type="protein sequence ID" value="HIV26503.1"/>
    <property type="molecule type" value="Genomic_DNA"/>
</dbReference>
<evidence type="ECO:0000313" key="2">
    <source>
        <dbReference type="Proteomes" id="UP000886884"/>
    </source>
</evidence>
<evidence type="ECO:0000313" key="1">
    <source>
        <dbReference type="EMBL" id="HIV26503.1"/>
    </source>
</evidence>
<reference evidence="1" key="2">
    <citation type="journal article" date="2021" name="PeerJ">
        <title>Extensive microbial diversity within the chicken gut microbiome revealed by metagenomics and culture.</title>
        <authorList>
            <person name="Gilroy R."/>
            <person name="Ravi A."/>
            <person name="Getino M."/>
            <person name="Pursley I."/>
            <person name="Horton D.L."/>
            <person name="Alikhan N.F."/>
            <person name="Baker D."/>
            <person name="Gharbi K."/>
            <person name="Hall N."/>
            <person name="Watson M."/>
            <person name="Adriaenssens E.M."/>
            <person name="Foster-Nyarko E."/>
            <person name="Jarju S."/>
            <person name="Secka A."/>
            <person name="Antonio M."/>
            <person name="Oren A."/>
            <person name="Chaudhuri R.R."/>
            <person name="La Ragione R."/>
            <person name="Hildebrand F."/>
            <person name="Pallen M.J."/>
        </authorList>
    </citation>
    <scope>NUCLEOTIDE SEQUENCE</scope>
    <source>
        <strain evidence="1">CHK183-6373</strain>
    </source>
</reference>
<name>A0A9D1TBV0_9FIRM</name>
<dbReference type="AlphaFoldDB" id="A0A9D1TBV0"/>
<comment type="caution">
    <text evidence="1">The sequence shown here is derived from an EMBL/GenBank/DDBJ whole genome shotgun (WGS) entry which is preliminary data.</text>
</comment>
<sequence length="170" mass="19199">MRTIIHDLPEALAPTPKDSSEGFLSLRANGRCAPCKGCFACWLKRPGFCSIPDAFQHAGALIGQSDPLLIVSRLLYGGYSAPIKAILDRSIGLSLPFFTWRGGQTHHLSRYPHRQLLRVCFYGGATQWEKETARELVERNRLNWDYERAEVFFYDEPAQAKEACECALYS</sequence>
<accession>A0A9D1TBV0</accession>
<dbReference type="Gene3D" id="3.40.50.360">
    <property type="match status" value="1"/>
</dbReference>
<dbReference type="Proteomes" id="UP000886884">
    <property type="component" value="Unassembled WGS sequence"/>
</dbReference>
<proteinExistence type="predicted"/>
<dbReference type="InterPro" id="IPR029039">
    <property type="entry name" value="Flavoprotein-like_sf"/>
</dbReference>
<dbReference type="SUPFAM" id="SSF52218">
    <property type="entry name" value="Flavoproteins"/>
    <property type="match status" value="1"/>
</dbReference>